<accession>A0AAF3J4U5</accession>
<proteinExistence type="predicted"/>
<keyword evidence="1" id="KW-1185">Reference proteome</keyword>
<evidence type="ECO:0000313" key="1">
    <source>
        <dbReference type="Proteomes" id="UP000887575"/>
    </source>
</evidence>
<organism evidence="1 2">
    <name type="scientific">Mesorhabditis belari</name>
    <dbReference type="NCBI Taxonomy" id="2138241"/>
    <lineage>
        <taxon>Eukaryota</taxon>
        <taxon>Metazoa</taxon>
        <taxon>Ecdysozoa</taxon>
        <taxon>Nematoda</taxon>
        <taxon>Chromadorea</taxon>
        <taxon>Rhabditida</taxon>
        <taxon>Rhabditina</taxon>
        <taxon>Rhabditomorpha</taxon>
        <taxon>Rhabditoidea</taxon>
        <taxon>Rhabditidae</taxon>
        <taxon>Mesorhabditinae</taxon>
        <taxon>Mesorhabditis</taxon>
    </lineage>
</organism>
<protein>
    <submittedName>
        <fullName evidence="2">Uncharacterized protein</fullName>
    </submittedName>
</protein>
<sequence length="206" mass="24029">MNKSLAKEDENAELGLIWIFKKPRNNEDNHPLIRPESTLHLAQFTFKGKTKRRKEKTIVCYFFNPTDLKYDLAKQYRIKKLTRSIQKHINAMVDELRSGDKASKMASEVSRSLKDEGHYLAFLYAKIFRTELLGPLDREKREMMQEMRKMYTDFTSGTINQEKVQKLKDRMLFGGGGERVQKVGTTIDNTTKTLAFLVDQLELDEV</sequence>
<dbReference type="WBParaSite" id="MBELARI_LOCUS16270">
    <property type="protein sequence ID" value="MBELARI_LOCUS16270"/>
    <property type="gene ID" value="MBELARI_LOCUS16270"/>
</dbReference>
<dbReference type="Proteomes" id="UP000887575">
    <property type="component" value="Unassembled WGS sequence"/>
</dbReference>
<reference evidence="2" key="1">
    <citation type="submission" date="2024-02" db="UniProtKB">
        <authorList>
            <consortium name="WormBaseParasite"/>
        </authorList>
    </citation>
    <scope>IDENTIFICATION</scope>
</reference>
<dbReference type="AlphaFoldDB" id="A0AAF3J4U5"/>
<evidence type="ECO:0000313" key="2">
    <source>
        <dbReference type="WBParaSite" id="MBELARI_LOCUS16270"/>
    </source>
</evidence>
<name>A0AAF3J4U5_9BILA</name>